<dbReference type="InterPro" id="IPR050952">
    <property type="entry name" value="TRIM-NHL_E3_ligases"/>
</dbReference>
<dbReference type="PANTHER" id="PTHR24104:SF25">
    <property type="entry name" value="PROTEIN LIN-41"/>
    <property type="match status" value="1"/>
</dbReference>
<evidence type="ECO:0000256" key="2">
    <source>
        <dbReference type="PROSITE-ProRule" id="PRU00504"/>
    </source>
</evidence>
<gene>
    <name evidence="3" type="ORF">BRAFLDRAFT_246632</name>
</gene>
<dbReference type="Gene3D" id="2.120.10.30">
    <property type="entry name" value="TolB, C-terminal domain"/>
    <property type="match status" value="1"/>
</dbReference>
<proteinExistence type="predicted"/>
<dbReference type="Pfam" id="PF01436">
    <property type="entry name" value="NHL"/>
    <property type="match status" value="2"/>
</dbReference>
<name>C3Z9I2_BRAFL</name>
<dbReference type="PANTHER" id="PTHR24104">
    <property type="entry name" value="E3 UBIQUITIN-PROTEIN LIGASE NHLRC1-RELATED"/>
    <property type="match status" value="1"/>
</dbReference>
<dbReference type="PROSITE" id="PS51125">
    <property type="entry name" value="NHL"/>
    <property type="match status" value="2"/>
</dbReference>
<protein>
    <submittedName>
        <fullName evidence="3">Uncharacterized protein</fullName>
    </submittedName>
</protein>
<evidence type="ECO:0000256" key="1">
    <source>
        <dbReference type="ARBA" id="ARBA00022737"/>
    </source>
</evidence>
<dbReference type="SUPFAM" id="SSF63829">
    <property type="entry name" value="Calcium-dependent phosphotriesterase"/>
    <property type="match status" value="1"/>
</dbReference>
<dbReference type="AlphaFoldDB" id="C3Z9I2"/>
<organism>
    <name type="scientific">Branchiostoma floridae</name>
    <name type="common">Florida lancelet</name>
    <name type="synonym">Amphioxus</name>
    <dbReference type="NCBI Taxonomy" id="7739"/>
    <lineage>
        <taxon>Eukaryota</taxon>
        <taxon>Metazoa</taxon>
        <taxon>Chordata</taxon>
        <taxon>Cephalochordata</taxon>
        <taxon>Leptocardii</taxon>
        <taxon>Amphioxiformes</taxon>
        <taxon>Branchiostomatidae</taxon>
        <taxon>Branchiostoma</taxon>
    </lineage>
</organism>
<feature type="non-terminal residue" evidence="3">
    <location>
        <position position="90"/>
    </location>
</feature>
<dbReference type="InterPro" id="IPR001258">
    <property type="entry name" value="NHL_repeat"/>
</dbReference>
<dbReference type="eggNOG" id="KOG2177">
    <property type="taxonomic scope" value="Eukaryota"/>
</dbReference>
<keyword evidence="1" id="KW-0677">Repeat</keyword>
<sequence>GGKGKGDGKFKKARGVAVSEDNEIFVADVGNSRVQVFSTNGDFLRQFGSDGKRKGKLNIPTGICTDKSGNIITANWLNHRVDMFTSRGKF</sequence>
<feature type="repeat" description="NHL" evidence="2">
    <location>
        <begin position="44"/>
        <end position="87"/>
    </location>
</feature>
<accession>C3Z9I2</accession>
<dbReference type="GO" id="GO:0008270">
    <property type="term" value="F:zinc ion binding"/>
    <property type="evidence" value="ECO:0007669"/>
    <property type="project" value="UniProtKB-KW"/>
</dbReference>
<dbReference type="InParanoid" id="C3Z9I2"/>
<dbReference type="EMBL" id="GG666600">
    <property type="protein sequence ID" value="EEN50678.1"/>
    <property type="molecule type" value="Genomic_DNA"/>
</dbReference>
<feature type="non-terminal residue" evidence="3">
    <location>
        <position position="1"/>
    </location>
</feature>
<dbReference type="InterPro" id="IPR011042">
    <property type="entry name" value="6-blade_b-propeller_TolB-like"/>
</dbReference>
<dbReference type="FunFam" id="2.120.10.30:FF:000176">
    <property type="entry name" value="Uncharacterized protein"/>
    <property type="match status" value="1"/>
</dbReference>
<dbReference type="STRING" id="7739.C3Z9I2"/>
<feature type="repeat" description="NHL" evidence="2">
    <location>
        <begin position="1"/>
        <end position="40"/>
    </location>
</feature>
<evidence type="ECO:0000313" key="3">
    <source>
        <dbReference type="EMBL" id="EEN50678.1"/>
    </source>
</evidence>
<reference evidence="3" key="1">
    <citation type="journal article" date="2008" name="Nature">
        <title>The amphioxus genome and the evolution of the chordate karyotype.</title>
        <authorList>
            <consortium name="US DOE Joint Genome Institute (JGI-PGF)"/>
            <person name="Putnam N.H."/>
            <person name="Butts T."/>
            <person name="Ferrier D.E.K."/>
            <person name="Furlong R.F."/>
            <person name="Hellsten U."/>
            <person name="Kawashima T."/>
            <person name="Robinson-Rechavi M."/>
            <person name="Shoguchi E."/>
            <person name="Terry A."/>
            <person name="Yu J.-K."/>
            <person name="Benito-Gutierrez E.L."/>
            <person name="Dubchak I."/>
            <person name="Garcia-Fernandez J."/>
            <person name="Gibson-Brown J.J."/>
            <person name="Grigoriev I.V."/>
            <person name="Horton A.C."/>
            <person name="de Jong P.J."/>
            <person name="Jurka J."/>
            <person name="Kapitonov V.V."/>
            <person name="Kohara Y."/>
            <person name="Kuroki Y."/>
            <person name="Lindquist E."/>
            <person name="Lucas S."/>
            <person name="Osoegawa K."/>
            <person name="Pennacchio L.A."/>
            <person name="Salamov A.A."/>
            <person name="Satou Y."/>
            <person name="Sauka-Spengler T."/>
            <person name="Schmutz J."/>
            <person name="Shin-I T."/>
            <person name="Toyoda A."/>
            <person name="Bronner-Fraser M."/>
            <person name="Fujiyama A."/>
            <person name="Holland L.Z."/>
            <person name="Holland P.W.H."/>
            <person name="Satoh N."/>
            <person name="Rokhsar D.S."/>
        </authorList>
    </citation>
    <scope>NUCLEOTIDE SEQUENCE [LARGE SCALE GENOMIC DNA]</scope>
    <source>
        <strain evidence="3">S238N-H82</strain>
        <tissue evidence="3">Testes</tissue>
    </source>
</reference>